<dbReference type="Gene3D" id="1.10.760.10">
    <property type="entry name" value="Cytochrome c-like domain"/>
    <property type="match status" value="1"/>
</dbReference>
<dbReference type="STRING" id="28198.GCA_001572855_00685"/>
<dbReference type="EMBL" id="NXGE01000003">
    <property type="protein sequence ID" value="PRM94609.1"/>
    <property type="molecule type" value="Genomic_DNA"/>
</dbReference>
<dbReference type="SUPFAM" id="SSF46626">
    <property type="entry name" value="Cytochrome c"/>
    <property type="match status" value="1"/>
</dbReference>
<dbReference type="Proteomes" id="UP000238281">
    <property type="component" value="Unassembled WGS sequence"/>
</dbReference>
<dbReference type="GO" id="GO:0009055">
    <property type="term" value="F:electron transfer activity"/>
    <property type="evidence" value="ECO:0007669"/>
    <property type="project" value="InterPro"/>
</dbReference>
<evidence type="ECO:0000256" key="2">
    <source>
        <dbReference type="ARBA" id="ARBA00022723"/>
    </source>
</evidence>
<dbReference type="InterPro" id="IPR009056">
    <property type="entry name" value="Cyt_c-like_dom"/>
</dbReference>
<accession>A0A2S9T735</accession>
<dbReference type="InterPro" id="IPR036909">
    <property type="entry name" value="Cyt_c-like_dom_sf"/>
</dbReference>
<evidence type="ECO:0000256" key="5">
    <source>
        <dbReference type="SAM" id="Coils"/>
    </source>
</evidence>
<dbReference type="AlphaFoldDB" id="A0A2S9T735"/>
<feature type="coiled-coil region" evidence="5">
    <location>
        <begin position="36"/>
        <end position="83"/>
    </location>
</feature>
<evidence type="ECO:0000256" key="3">
    <source>
        <dbReference type="ARBA" id="ARBA00023004"/>
    </source>
</evidence>
<evidence type="ECO:0000259" key="6">
    <source>
        <dbReference type="PROSITE" id="PS51007"/>
    </source>
</evidence>
<evidence type="ECO:0000256" key="1">
    <source>
        <dbReference type="ARBA" id="ARBA00022617"/>
    </source>
</evidence>
<organism evidence="7 8">
    <name type="scientific">Aliarcobacter cryaerophilus</name>
    <dbReference type="NCBI Taxonomy" id="28198"/>
    <lineage>
        <taxon>Bacteria</taxon>
        <taxon>Pseudomonadati</taxon>
        <taxon>Campylobacterota</taxon>
        <taxon>Epsilonproteobacteria</taxon>
        <taxon>Campylobacterales</taxon>
        <taxon>Arcobacteraceae</taxon>
        <taxon>Aliarcobacter</taxon>
    </lineage>
</organism>
<dbReference type="PROSITE" id="PS51007">
    <property type="entry name" value="CYTC"/>
    <property type="match status" value="1"/>
</dbReference>
<evidence type="ECO:0000256" key="4">
    <source>
        <dbReference type="PROSITE-ProRule" id="PRU00433"/>
    </source>
</evidence>
<name>A0A2S9T735_9BACT</name>
<keyword evidence="1 4" id="KW-0349">Heme</keyword>
<dbReference type="GO" id="GO:0046872">
    <property type="term" value="F:metal ion binding"/>
    <property type="evidence" value="ECO:0007669"/>
    <property type="project" value="UniProtKB-KW"/>
</dbReference>
<evidence type="ECO:0000313" key="8">
    <source>
        <dbReference type="Proteomes" id="UP000238281"/>
    </source>
</evidence>
<protein>
    <submittedName>
        <fullName evidence="7">Cytochrome C</fullName>
    </submittedName>
</protein>
<comment type="caution">
    <text evidence="7">The sequence shown here is derived from an EMBL/GenBank/DDBJ whole genome shotgun (WGS) entry which is preliminary data.</text>
</comment>
<feature type="domain" description="Cytochrome c" evidence="6">
    <location>
        <begin position="81"/>
        <end position="162"/>
    </location>
</feature>
<dbReference type="PROSITE" id="PS51257">
    <property type="entry name" value="PROKAR_LIPOPROTEIN"/>
    <property type="match status" value="1"/>
</dbReference>
<gene>
    <name evidence="7" type="ORF">CJ673_06920</name>
</gene>
<dbReference type="GO" id="GO:0020037">
    <property type="term" value="F:heme binding"/>
    <property type="evidence" value="ECO:0007669"/>
    <property type="project" value="InterPro"/>
</dbReference>
<dbReference type="Pfam" id="PF00034">
    <property type="entry name" value="Cytochrom_C"/>
    <property type="match status" value="1"/>
</dbReference>
<keyword evidence="3 4" id="KW-0408">Iron</keyword>
<proteinExistence type="predicted"/>
<sequence>MKKGIAIVATSLLLFVGCTEDKKEAKEQVTPKQEVTQNVEEKAKEVKTEVKVEEKKAEEAKPEAKIEQKAEELKQVNETATNELSAEALFKTCASCHGLKGEKEALGKSQVITGWDKNRVIKALNGYKDGSYGGVMKNLMKTHVETKTPEQIEVLADYISKL</sequence>
<reference evidence="7 8" key="1">
    <citation type="submission" date="2017-09" db="EMBL/GenBank/DDBJ databases">
        <title>Reassesment of A. cryaerophilus.</title>
        <authorList>
            <person name="Perez-Cataluna A."/>
            <person name="Collado L."/>
            <person name="Salgado O."/>
            <person name="Lefinanco V."/>
            <person name="Figueras M.J."/>
        </authorList>
    </citation>
    <scope>NUCLEOTIDE SEQUENCE [LARGE SCALE GENOMIC DNA]</scope>
    <source>
        <strain evidence="7 8">LMG 10210</strain>
    </source>
</reference>
<keyword evidence="2 4" id="KW-0479">Metal-binding</keyword>
<keyword evidence="5" id="KW-0175">Coiled coil</keyword>
<evidence type="ECO:0000313" key="7">
    <source>
        <dbReference type="EMBL" id="PRM94609.1"/>
    </source>
</evidence>
<dbReference type="RefSeq" id="WP_105915500.1">
    <property type="nucleotide sequence ID" value="NZ_NXGE01000003.1"/>
</dbReference>